<feature type="domain" description="RPAP1 C-terminal" evidence="1">
    <location>
        <begin position="2"/>
        <end position="35"/>
    </location>
</feature>
<reference evidence="4" key="1">
    <citation type="journal article" date="2023" name="Proc. Natl. Acad. Sci. U.S.A.">
        <title>Genomic and structural basis for evolution of tropane alkaloid biosynthesis.</title>
        <authorList>
            <person name="Wanga Y.-J."/>
            <person name="Taina T."/>
            <person name="Yua J.-Y."/>
            <person name="Lia J."/>
            <person name="Xua B."/>
            <person name="Chenc J."/>
            <person name="D'Auriad J.C."/>
            <person name="Huanga J.-P."/>
            <person name="Huanga S.-X."/>
        </authorList>
    </citation>
    <scope>NUCLEOTIDE SEQUENCE [LARGE SCALE GENOMIC DNA]</scope>
    <source>
        <strain evidence="4">cv. KIB-2019</strain>
    </source>
</reference>
<dbReference type="InterPro" id="IPR013929">
    <property type="entry name" value="RPAP1_C"/>
</dbReference>
<dbReference type="EMBL" id="JAJAGQ010000001">
    <property type="protein sequence ID" value="KAJ8572136.1"/>
    <property type="molecule type" value="Genomic_DNA"/>
</dbReference>
<dbReference type="Pfam" id="PF14111">
    <property type="entry name" value="DUF4283"/>
    <property type="match status" value="1"/>
</dbReference>
<evidence type="ECO:0000313" key="3">
    <source>
        <dbReference type="EMBL" id="KAJ8572136.1"/>
    </source>
</evidence>
<protein>
    <recommendedName>
        <fullName evidence="5">DUF4283 domain-containing protein</fullName>
    </recommendedName>
</protein>
<keyword evidence="4" id="KW-1185">Reference proteome</keyword>
<dbReference type="Pfam" id="PF08620">
    <property type="entry name" value="RPAP1_C"/>
    <property type="match status" value="1"/>
</dbReference>
<evidence type="ECO:0000313" key="4">
    <source>
        <dbReference type="Proteomes" id="UP001152561"/>
    </source>
</evidence>
<dbReference type="Proteomes" id="UP001152561">
    <property type="component" value="Unassembled WGS sequence"/>
</dbReference>
<proteinExistence type="predicted"/>
<evidence type="ECO:0000259" key="2">
    <source>
        <dbReference type="Pfam" id="PF14111"/>
    </source>
</evidence>
<dbReference type="PANTHER" id="PTHR47605">
    <property type="entry name" value="TRANSCRIPTIONAL ELONGATION REGULATOR MINIYO"/>
    <property type="match status" value="1"/>
</dbReference>
<dbReference type="AlphaFoldDB" id="A0A9Q1RTB2"/>
<dbReference type="InterPro" id="IPR025558">
    <property type="entry name" value="DUF4283"/>
</dbReference>
<evidence type="ECO:0008006" key="5">
    <source>
        <dbReference type="Google" id="ProtNLM"/>
    </source>
</evidence>
<dbReference type="OrthoDB" id="348201at2759"/>
<dbReference type="PANTHER" id="PTHR47605:SF2">
    <property type="entry name" value="TRANSCRIPTIONAL ELONGATION REGULATOR MINIYO"/>
    <property type="match status" value="1"/>
</dbReference>
<evidence type="ECO:0000259" key="1">
    <source>
        <dbReference type="Pfam" id="PF08620"/>
    </source>
</evidence>
<dbReference type="InterPro" id="IPR055326">
    <property type="entry name" value="MINIYO"/>
</dbReference>
<gene>
    <name evidence="3" type="ORF">K7X08_008647</name>
</gene>
<sequence>MAGYTIKEAVALARSMVPGQRAYAFHLIASVFDRLIHNIYQNQLGCILRSQDRDRFNDWEAIWAFTLGPESELALLLRRLKGEKEQKFRLSLGHVSERKEFLAMCLVGKFEKRVTSPDPVSDWVDKGWKVNQWIKVSSLGESIFLFRFPCETEAVRVLTERERWMGDNFLRLHRLSEEVVLECHRRREGIEVRPRKKFLRLPIGMVQGELKIWKRKGGRNPSLSAPVKLLAGKAAPANCSLKETGWVRVGMFPTGVWGDIPTVTARNHRGSVNSASSFSKGLVGWGVPENQFAKCVSSQGWKGESQIAFGSIEGSCYEVGRAGNSEFVPDSPQDELLGSRKVARDSGRVIKSVFGIASGRNNSKEAHLGNMRNFLKENCSNSSN</sequence>
<organism evidence="3 4">
    <name type="scientific">Anisodus acutangulus</name>
    <dbReference type="NCBI Taxonomy" id="402998"/>
    <lineage>
        <taxon>Eukaryota</taxon>
        <taxon>Viridiplantae</taxon>
        <taxon>Streptophyta</taxon>
        <taxon>Embryophyta</taxon>
        <taxon>Tracheophyta</taxon>
        <taxon>Spermatophyta</taxon>
        <taxon>Magnoliopsida</taxon>
        <taxon>eudicotyledons</taxon>
        <taxon>Gunneridae</taxon>
        <taxon>Pentapetalae</taxon>
        <taxon>asterids</taxon>
        <taxon>lamiids</taxon>
        <taxon>Solanales</taxon>
        <taxon>Solanaceae</taxon>
        <taxon>Solanoideae</taxon>
        <taxon>Hyoscyameae</taxon>
        <taxon>Anisodus</taxon>
    </lineage>
</organism>
<feature type="domain" description="DUF4283" evidence="2">
    <location>
        <begin position="100"/>
        <end position="180"/>
    </location>
</feature>
<comment type="caution">
    <text evidence="3">The sequence shown here is derived from an EMBL/GenBank/DDBJ whole genome shotgun (WGS) entry which is preliminary data.</text>
</comment>
<accession>A0A9Q1RTB2</accession>
<name>A0A9Q1RTB2_9SOLA</name>